<evidence type="ECO:0000313" key="3">
    <source>
        <dbReference type="Proteomes" id="UP001055115"/>
    </source>
</evidence>
<dbReference type="EMBL" id="BQXU01000033">
    <property type="protein sequence ID" value="GKT49931.1"/>
    <property type="molecule type" value="Genomic_DNA"/>
</dbReference>
<name>A0AA37PCY3_9PEZI</name>
<keyword evidence="1" id="KW-0812">Transmembrane</keyword>
<sequence>MCGSSGPRTGGGVIAIAIAIVVVVVVVVVVLVLRSVKMEQERSSEIELRRRLRWSFLQWRQRGSSIRNEVIGQFMEIDEAERKTASLFGGVPINVDNQEEQSWGGADKVSDGEGVLGSEETKAPLTTAILRLNRGRGS</sequence>
<dbReference type="AlphaFoldDB" id="A0AA37PCY3"/>
<evidence type="ECO:0000256" key="1">
    <source>
        <dbReference type="SAM" id="Phobius"/>
    </source>
</evidence>
<keyword evidence="1" id="KW-1133">Transmembrane helix</keyword>
<evidence type="ECO:0000313" key="2">
    <source>
        <dbReference type="EMBL" id="GKT49931.1"/>
    </source>
</evidence>
<keyword evidence="1" id="KW-0472">Membrane</keyword>
<comment type="caution">
    <text evidence="2">The sequence shown here is derived from an EMBL/GenBank/DDBJ whole genome shotgun (WGS) entry which is preliminary data.</text>
</comment>
<dbReference type="Proteomes" id="UP001055115">
    <property type="component" value="Unassembled WGS sequence"/>
</dbReference>
<feature type="transmembrane region" description="Helical" evidence="1">
    <location>
        <begin position="12"/>
        <end position="33"/>
    </location>
</feature>
<proteinExistence type="predicted"/>
<gene>
    <name evidence="2" type="ORF">ColSpa_10112</name>
</gene>
<dbReference type="RefSeq" id="XP_049132281.1">
    <property type="nucleotide sequence ID" value="XM_049276324.1"/>
</dbReference>
<dbReference type="GeneID" id="73330914"/>
<protein>
    <submittedName>
        <fullName evidence="2">Uncharacterized protein</fullName>
    </submittedName>
</protein>
<reference evidence="2 3" key="1">
    <citation type="submission" date="2022-03" db="EMBL/GenBank/DDBJ databases">
        <title>Genome data of Colletotrichum spp.</title>
        <authorList>
            <person name="Utami Y.D."/>
            <person name="Hiruma K."/>
        </authorList>
    </citation>
    <scope>NUCLEOTIDE SEQUENCE [LARGE SCALE GENOMIC DNA]</scope>
    <source>
        <strain evidence="2 3">MAFF 239500</strain>
    </source>
</reference>
<keyword evidence="3" id="KW-1185">Reference proteome</keyword>
<accession>A0AA37PCY3</accession>
<organism evidence="2 3">
    <name type="scientific">Colletotrichum spaethianum</name>
    <dbReference type="NCBI Taxonomy" id="700344"/>
    <lineage>
        <taxon>Eukaryota</taxon>
        <taxon>Fungi</taxon>
        <taxon>Dikarya</taxon>
        <taxon>Ascomycota</taxon>
        <taxon>Pezizomycotina</taxon>
        <taxon>Sordariomycetes</taxon>
        <taxon>Hypocreomycetidae</taxon>
        <taxon>Glomerellales</taxon>
        <taxon>Glomerellaceae</taxon>
        <taxon>Colletotrichum</taxon>
        <taxon>Colletotrichum spaethianum species complex</taxon>
    </lineage>
</organism>